<protein>
    <recommendedName>
        <fullName evidence="3">Fumarylacetoacetase-like C-terminal domain-containing protein</fullName>
    </recommendedName>
</protein>
<dbReference type="GO" id="GO:0018773">
    <property type="term" value="F:acetylpyruvate hydrolase activity"/>
    <property type="evidence" value="ECO:0007669"/>
    <property type="project" value="TreeGrafter"/>
</dbReference>
<dbReference type="SUPFAM" id="SSF56529">
    <property type="entry name" value="FAH"/>
    <property type="match status" value="1"/>
</dbReference>
<dbReference type="GO" id="GO:0006107">
    <property type="term" value="P:oxaloacetate metabolic process"/>
    <property type="evidence" value="ECO:0007669"/>
    <property type="project" value="UniProtKB-ARBA"/>
</dbReference>
<dbReference type="InterPro" id="IPR011234">
    <property type="entry name" value="Fumarylacetoacetase-like_C"/>
</dbReference>
<sequence length="281" mass="30526">MKVDAFIRFSDEEGEIHHGAVSQEQLRSGLEGRGLSINTLSGTPFEGFQIDSQRKTVSKVLCPLESTPLIICIGLNYKTHAEEGKNPIPEYPVVFTKPADALAGPYDTIPVHVDCQSLLDYEGELTVVIGRDAKNVTESEALSYVLGYTCGNDVSARNFQKPRASGGQFCYAKSFDAFAPIGPAVVLAHTVADPQTLQLFTNLNCEVRQQTCTDDMIWTVAQIIEHLSRGTTLRKGTVIMTGTPSGVGCFMQPLGVINDGDVVEVGIEGFGRLANRYSFED</sequence>
<accession>A0AA38Y6T9</accession>
<evidence type="ECO:0000256" key="1">
    <source>
        <dbReference type="ARBA" id="ARBA00010211"/>
    </source>
</evidence>
<gene>
    <name evidence="4" type="ORF">H2204_004832</name>
</gene>
<evidence type="ECO:0000313" key="5">
    <source>
        <dbReference type="Proteomes" id="UP001172681"/>
    </source>
</evidence>
<dbReference type="EMBL" id="JAPDRN010000025">
    <property type="protein sequence ID" value="KAJ9637408.1"/>
    <property type="molecule type" value="Genomic_DNA"/>
</dbReference>
<dbReference type="PANTHER" id="PTHR11820">
    <property type="entry name" value="ACYLPYRUVASE"/>
    <property type="match status" value="1"/>
</dbReference>
<comment type="caution">
    <text evidence="4">The sequence shown here is derived from an EMBL/GenBank/DDBJ whole genome shotgun (WGS) entry which is preliminary data.</text>
</comment>
<evidence type="ECO:0000256" key="2">
    <source>
        <dbReference type="ARBA" id="ARBA00022723"/>
    </source>
</evidence>
<reference evidence="4" key="1">
    <citation type="submission" date="2022-10" db="EMBL/GenBank/DDBJ databases">
        <title>Culturing micro-colonial fungi from biological soil crusts in the Mojave desert and describing Neophaeococcomyces mojavensis, and introducing the new genera and species Taxawa tesnikishii.</title>
        <authorList>
            <person name="Kurbessoian T."/>
            <person name="Stajich J.E."/>
        </authorList>
    </citation>
    <scope>NUCLEOTIDE SEQUENCE</scope>
    <source>
        <strain evidence="4">TK_35</strain>
    </source>
</reference>
<dbReference type="Proteomes" id="UP001172681">
    <property type="component" value="Unassembled WGS sequence"/>
</dbReference>
<dbReference type="AlphaFoldDB" id="A0AA38Y6T9"/>
<dbReference type="Pfam" id="PF01557">
    <property type="entry name" value="FAA_hydrolase"/>
    <property type="match status" value="1"/>
</dbReference>
<keyword evidence="5" id="KW-1185">Reference proteome</keyword>
<proteinExistence type="inferred from homology"/>
<dbReference type="Gene3D" id="3.90.850.10">
    <property type="entry name" value="Fumarylacetoacetase-like, C-terminal domain"/>
    <property type="match status" value="1"/>
</dbReference>
<evidence type="ECO:0000313" key="4">
    <source>
        <dbReference type="EMBL" id="KAJ9637408.1"/>
    </source>
</evidence>
<feature type="domain" description="Fumarylacetoacetase-like C-terminal" evidence="3">
    <location>
        <begin position="70"/>
        <end position="276"/>
    </location>
</feature>
<dbReference type="FunFam" id="3.90.850.10:FF:000002">
    <property type="entry name" value="2-hydroxyhepta-2,4-diene-1,7-dioate isomerase"/>
    <property type="match status" value="1"/>
</dbReference>
<dbReference type="InterPro" id="IPR036663">
    <property type="entry name" value="Fumarylacetoacetase_C_sf"/>
</dbReference>
<dbReference type="GO" id="GO:0046872">
    <property type="term" value="F:metal ion binding"/>
    <property type="evidence" value="ECO:0007669"/>
    <property type="project" value="UniProtKB-KW"/>
</dbReference>
<evidence type="ECO:0000259" key="3">
    <source>
        <dbReference type="Pfam" id="PF01557"/>
    </source>
</evidence>
<comment type="similarity">
    <text evidence="1">Belongs to the FAH family.</text>
</comment>
<dbReference type="PANTHER" id="PTHR11820:SF7">
    <property type="entry name" value="ACYLPYRUVASE FAHD1, MITOCHONDRIAL"/>
    <property type="match status" value="1"/>
</dbReference>
<dbReference type="GO" id="GO:0050163">
    <property type="term" value="F:oxaloacetate tautomerase activity"/>
    <property type="evidence" value="ECO:0007669"/>
    <property type="project" value="UniProtKB-ARBA"/>
</dbReference>
<keyword evidence="2" id="KW-0479">Metal-binding</keyword>
<organism evidence="4 5">
    <name type="scientific">Knufia peltigerae</name>
    <dbReference type="NCBI Taxonomy" id="1002370"/>
    <lineage>
        <taxon>Eukaryota</taxon>
        <taxon>Fungi</taxon>
        <taxon>Dikarya</taxon>
        <taxon>Ascomycota</taxon>
        <taxon>Pezizomycotina</taxon>
        <taxon>Eurotiomycetes</taxon>
        <taxon>Chaetothyriomycetidae</taxon>
        <taxon>Chaetothyriales</taxon>
        <taxon>Trichomeriaceae</taxon>
        <taxon>Knufia</taxon>
    </lineage>
</organism>
<name>A0AA38Y6T9_9EURO</name>